<reference evidence="2" key="2">
    <citation type="submission" date="2023-06" db="EMBL/GenBank/DDBJ databases">
        <authorList>
            <person name="Ma L."/>
            <person name="Liu K.-W."/>
            <person name="Li Z."/>
            <person name="Hsiao Y.-Y."/>
            <person name="Qi Y."/>
            <person name="Fu T."/>
            <person name="Tang G."/>
            <person name="Zhang D."/>
            <person name="Sun W.-H."/>
            <person name="Liu D.-K."/>
            <person name="Li Y."/>
            <person name="Chen G.-Z."/>
            <person name="Liu X.-D."/>
            <person name="Liao X.-Y."/>
            <person name="Jiang Y.-T."/>
            <person name="Yu X."/>
            <person name="Hao Y."/>
            <person name="Huang J."/>
            <person name="Zhao X.-W."/>
            <person name="Ke S."/>
            <person name="Chen Y.-Y."/>
            <person name="Wu W.-L."/>
            <person name="Hsu J.-L."/>
            <person name="Lin Y.-F."/>
            <person name="Huang M.-D."/>
            <person name="Li C.-Y."/>
            <person name="Huang L."/>
            <person name="Wang Z.-W."/>
            <person name="Zhao X."/>
            <person name="Zhong W.-Y."/>
            <person name="Peng D.-H."/>
            <person name="Ahmad S."/>
            <person name="Lan S."/>
            <person name="Zhang J.-S."/>
            <person name="Tsai W.-C."/>
            <person name="Van De Peer Y."/>
            <person name="Liu Z.-J."/>
        </authorList>
    </citation>
    <scope>NUCLEOTIDE SEQUENCE</scope>
    <source>
        <strain evidence="2">CP</strain>
        <tissue evidence="2">Leaves</tissue>
    </source>
</reference>
<keyword evidence="1" id="KW-0472">Membrane</keyword>
<feature type="transmembrane region" description="Helical" evidence="1">
    <location>
        <begin position="164"/>
        <end position="185"/>
    </location>
</feature>
<dbReference type="PANTHER" id="PTHR36703:SF1">
    <property type="entry name" value="TRIACYLGLYCEROL LIPASE-LIKE PROTEIN"/>
    <property type="match status" value="1"/>
</dbReference>
<sequence length="252" mass="28608">MIRLRPFKRTAAISHFSEPFDSPLFVLALKKPKSKYLIFRSVEKKKPEKGFLESLNEEMNRLSGSGASFVRAMAAPNLKRTASNTLSAVQDTFLSTKDIYERHKVVFTMATSVGSILTAWAGYSLRQIHQAKIDKRLGSIEKAIEQNQKIEHEEIKKIANSGTVSLTGCTATALTTLILGFGLGWRSGRRSAFNKIRKEQQKLLHGYKNSQRWQFLRRPLSRYRSHRESRKTAEVWPGDDIHVISTTNRVAS</sequence>
<protein>
    <submittedName>
        <fullName evidence="2">Uncharacterized protein</fullName>
    </submittedName>
</protein>
<keyword evidence="1" id="KW-0812">Transmembrane</keyword>
<dbReference type="PANTHER" id="PTHR36703">
    <property type="entry name" value="TRIACYLGLYCEROL LIPASE-LIKE PROTEIN"/>
    <property type="match status" value="1"/>
</dbReference>
<dbReference type="AlphaFoldDB" id="A0AAV9D9S0"/>
<keyword evidence="3" id="KW-1185">Reference proteome</keyword>
<gene>
    <name evidence="2" type="ORF">QJS10_CPB15g01488</name>
</gene>
<proteinExistence type="predicted"/>
<reference evidence="2" key="1">
    <citation type="journal article" date="2023" name="Nat. Commun.">
        <title>Diploid and tetraploid genomes of Acorus and the evolution of monocots.</title>
        <authorList>
            <person name="Ma L."/>
            <person name="Liu K.W."/>
            <person name="Li Z."/>
            <person name="Hsiao Y.Y."/>
            <person name="Qi Y."/>
            <person name="Fu T."/>
            <person name="Tang G.D."/>
            <person name="Zhang D."/>
            <person name="Sun W.H."/>
            <person name="Liu D.K."/>
            <person name="Li Y."/>
            <person name="Chen G.Z."/>
            <person name="Liu X.D."/>
            <person name="Liao X.Y."/>
            <person name="Jiang Y.T."/>
            <person name="Yu X."/>
            <person name="Hao Y."/>
            <person name="Huang J."/>
            <person name="Zhao X.W."/>
            <person name="Ke S."/>
            <person name="Chen Y.Y."/>
            <person name="Wu W.L."/>
            <person name="Hsu J.L."/>
            <person name="Lin Y.F."/>
            <person name="Huang M.D."/>
            <person name="Li C.Y."/>
            <person name="Huang L."/>
            <person name="Wang Z.W."/>
            <person name="Zhao X."/>
            <person name="Zhong W.Y."/>
            <person name="Peng D.H."/>
            <person name="Ahmad S."/>
            <person name="Lan S."/>
            <person name="Zhang J.S."/>
            <person name="Tsai W.C."/>
            <person name="Van de Peer Y."/>
            <person name="Liu Z.J."/>
        </authorList>
    </citation>
    <scope>NUCLEOTIDE SEQUENCE</scope>
    <source>
        <strain evidence="2">CP</strain>
    </source>
</reference>
<accession>A0AAV9D9S0</accession>
<name>A0AAV9D9S0_ACOCL</name>
<dbReference type="EMBL" id="JAUJYO010000015">
    <property type="protein sequence ID" value="KAK1297574.1"/>
    <property type="molecule type" value="Genomic_DNA"/>
</dbReference>
<evidence type="ECO:0000313" key="2">
    <source>
        <dbReference type="EMBL" id="KAK1297574.1"/>
    </source>
</evidence>
<evidence type="ECO:0000313" key="3">
    <source>
        <dbReference type="Proteomes" id="UP001180020"/>
    </source>
</evidence>
<comment type="caution">
    <text evidence="2">The sequence shown here is derived from an EMBL/GenBank/DDBJ whole genome shotgun (WGS) entry which is preliminary data.</text>
</comment>
<dbReference type="Proteomes" id="UP001180020">
    <property type="component" value="Unassembled WGS sequence"/>
</dbReference>
<evidence type="ECO:0000256" key="1">
    <source>
        <dbReference type="SAM" id="Phobius"/>
    </source>
</evidence>
<keyword evidence="1" id="KW-1133">Transmembrane helix</keyword>
<feature type="transmembrane region" description="Helical" evidence="1">
    <location>
        <begin position="105"/>
        <end position="123"/>
    </location>
</feature>
<organism evidence="2 3">
    <name type="scientific">Acorus calamus</name>
    <name type="common">Sweet flag</name>
    <dbReference type="NCBI Taxonomy" id="4465"/>
    <lineage>
        <taxon>Eukaryota</taxon>
        <taxon>Viridiplantae</taxon>
        <taxon>Streptophyta</taxon>
        <taxon>Embryophyta</taxon>
        <taxon>Tracheophyta</taxon>
        <taxon>Spermatophyta</taxon>
        <taxon>Magnoliopsida</taxon>
        <taxon>Liliopsida</taxon>
        <taxon>Acoraceae</taxon>
        <taxon>Acorus</taxon>
    </lineage>
</organism>